<keyword evidence="7" id="KW-1185">Reference proteome</keyword>
<keyword evidence="3 5" id="KW-1133">Transmembrane helix</keyword>
<keyword evidence="2 5" id="KW-0812">Transmembrane</keyword>
<dbReference type="Gene3D" id="1.20.1250.20">
    <property type="entry name" value="MFS general substrate transporter like domains"/>
    <property type="match status" value="1"/>
</dbReference>
<dbReference type="PROSITE" id="PS50850">
    <property type="entry name" value="MFS"/>
    <property type="match status" value="1"/>
</dbReference>
<dbReference type="WBParaSite" id="MBELARI_LOCUS12570">
    <property type="protein sequence ID" value="MBELARI_LOCUS12570"/>
    <property type="gene ID" value="MBELARI_LOCUS12570"/>
</dbReference>
<feature type="transmembrane region" description="Helical" evidence="5">
    <location>
        <begin position="144"/>
        <end position="163"/>
    </location>
</feature>
<proteinExistence type="predicted"/>
<feature type="transmembrane region" description="Helical" evidence="5">
    <location>
        <begin position="290"/>
        <end position="312"/>
    </location>
</feature>
<reference evidence="8" key="1">
    <citation type="submission" date="2024-02" db="UniProtKB">
        <authorList>
            <consortium name="WormBaseParasite"/>
        </authorList>
    </citation>
    <scope>IDENTIFICATION</scope>
</reference>
<evidence type="ECO:0000313" key="8">
    <source>
        <dbReference type="WBParaSite" id="MBELARI_LOCUS12570"/>
    </source>
</evidence>
<feature type="transmembrane region" description="Helical" evidence="5">
    <location>
        <begin position="318"/>
        <end position="341"/>
    </location>
</feature>
<evidence type="ECO:0000256" key="4">
    <source>
        <dbReference type="ARBA" id="ARBA00023136"/>
    </source>
</evidence>
<feature type="transmembrane region" description="Helical" evidence="5">
    <location>
        <begin position="225"/>
        <end position="243"/>
    </location>
</feature>
<dbReference type="Proteomes" id="UP000887575">
    <property type="component" value="Unassembled WGS sequence"/>
</dbReference>
<feature type="transmembrane region" description="Helical" evidence="5">
    <location>
        <begin position="20"/>
        <end position="40"/>
    </location>
</feature>
<dbReference type="Pfam" id="PF00083">
    <property type="entry name" value="Sugar_tr"/>
    <property type="match status" value="1"/>
</dbReference>
<evidence type="ECO:0000313" key="7">
    <source>
        <dbReference type="Proteomes" id="UP000887575"/>
    </source>
</evidence>
<dbReference type="InterPro" id="IPR045263">
    <property type="entry name" value="GLUT"/>
</dbReference>
<dbReference type="AlphaFoldDB" id="A0AAF3EF19"/>
<feature type="domain" description="Major facilitator superfamily (MFS) profile" evidence="6">
    <location>
        <begin position="1"/>
        <end position="359"/>
    </location>
</feature>
<feature type="transmembrane region" description="Helical" evidence="5">
    <location>
        <begin position="52"/>
        <end position="69"/>
    </location>
</feature>
<dbReference type="InterPro" id="IPR005828">
    <property type="entry name" value="MFS_sugar_transport-like"/>
</dbReference>
<name>A0AAF3EF19_9BILA</name>
<dbReference type="GO" id="GO:0015149">
    <property type="term" value="F:hexose transmembrane transporter activity"/>
    <property type="evidence" value="ECO:0007669"/>
    <property type="project" value="TreeGrafter"/>
</dbReference>
<sequence length="359" mass="39709">MWHCLLQDDGGAELFGSFDLFWNVYLNLWFLGFFIGLWKARWLTDTRGRKSAFVCGCMLNVLGSGMRFFSICPHPIPSLFLLSRLVNAIATGTTYQALILYLQEAPPSACRGAISVLNGFTYSFVSLLGITLGNRSLLGSHLPILSAIPVIVCFILFVAIFFIPETPKYLVLKGRSEEAKRSVLFFHGKTVSPDFTVKALEVEASSCQNVKIPLIDFIRKKHLRVALVLSVIALQQTVSLWPILMSSSFLLKEIGVSEELAEWASSVMALSYAFGTLTSAFIIDKAGRRPLLLTSTIFNILALIVYSILAMFSKSVLAFKYACLFCFVVYGFTYGSGVGPIGRFISTELTRIEMTSSNA</sequence>
<organism evidence="7 8">
    <name type="scientific">Mesorhabditis belari</name>
    <dbReference type="NCBI Taxonomy" id="2138241"/>
    <lineage>
        <taxon>Eukaryota</taxon>
        <taxon>Metazoa</taxon>
        <taxon>Ecdysozoa</taxon>
        <taxon>Nematoda</taxon>
        <taxon>Chromadorea</taxon>
        <taxon>Rhabditida</taxon>
        <taxon>Rhabditina</taxon>
        <taxon>Rhabditomorpha</taxon>
        <taxon>Rhabditoidea</taxon>
        <taxon>Rhabditidae</taxon>
        <taxon>Mesorhabditinae</taxon>
        <taxon>Mesorhabditis</taxon>
    </lineage>
</organism>
<comment type="subcellular location">
    <subcellularLocation>
        <location evidence="1">Membrane</location>
        <topology evidence="1">Multi-pass membrane protein</topology>
    </subcellularLocation>
</comment>
<dbReference type="SUPFAM" id="SSF103473">
    <property type="entry name" value="MFS general substrate transporter"/>
    <property type="match status" value="1"/>
</dbReference>
<evidence type="ECO:0000256" key="3">
    <source>
        <dbReference type="ARBA" id="ARBA00022989"/>
    </source>
</evidence>
<evidence type="ECO:0000256" key="1">
    <source>
        <dbReference type="ARBA" id="ARBA00004141"/>
    </source>
</evidence>
<feature type="transmembrane region" description="Helical" evidence="5">
    <location>
        <begin position="263"/>
        <end position="283"/>
    </location>
</feature>
<dbReference type="InterPro" id="IPR036259">
    <property type="entry name" value="MFS_trans_sf"/>
</dbReference>
<keyword evidence="4 5" id="KW-0472">Membrane</keyword>
<dbReference type="PROSITE" id="PS00216">
    <property type="entry name" value="SUGAR_TRANSPORT_1"/>
    <property type="match status" value="1"/>
</dbReference>
<evidence type="ECO:0000256" key="5">
    <source>
        <dbReference type="SAM" id="Phobius"/>
    </source>
</evidence>
<accession>A0AAF3EF19</accession>
<dbReference type="PANTHER" id="PTHR23503">
    <property type="entry name" value="SOLUTE CARRIER FAMILY 2"/>
    <property type="match status" value="1"/>
</dbReference>
<evidence type="ECO:0000256" key="2">
    <source>
        <dbReference type="ARBA" id="ARBA00022692"/>
    </source>
</evidence>
<dbReference type="PANTHER" id="PTHR23503:SF29">
    <property type="entry name" value="MAJOR FACILITATOR SUPERFAMILY (MFS) PROFILE DOMAIN-CONTAINING PROTEIN"/>
    <property type="match status" value="1"/>
</dbReference>
<feature type="transmembrane region" description="Helical" evidence="5">
    <location>
        <begin position="81"/>
        <end position="102"/>
    </location>
</feature>
<dbReference type="InterPro" id="IPR005829">
    <property type="entry name" value="Sugar_transporter_CS"/>
</dbReference>
<dbReference type="InterPro" id="IPR020846">
    <property type="entry name" value="MFS_dom"/>
</dbReference>
<evidence type="ECO:0000259" key="6">
    <source>
        <dbReference type="PROSITE" id="PS50850"/>
    </source>
</evidence>
<protein>
    <recommendedName>
        <fullName evidence="6">Major facilitator superfamily (MFS) profile domain-containing protein</fullName>
    </recommendedName>
</protein>
<dbReference type="GO" id="GO:0016020">
    <property type="term" value="C:membrane"/>
    <property type="evidence" value="ECO:0007669"/>
    <property type="project" value="UniProtKB-SubCell"/>
</dbReference>
<feature type="transmembrane region" description="Helical" evidence="5">
    <location>
        <begin position="114"/>
        <end position="132"/>
    </location>
</feature>